<gene>
    <name evidence="2" type="ORF">LMH87_007152</name>
</gene>
<proteinExistence type="predicted"/>
<evidence type="ECO:0000313" key="3">
    <source>
        <dbReference type="Proteomes" id="UP001144673"/>
    </source>
</evidence>
<reference evidence="2" key="1">
    <citation type="journal article" date="2023" name="Access Microbiol">
        <title>De-novo genome assembly for Akanthomyces muscarius, a biocontrol agent of insect agricultural pests.</title>
        <authorList>
            <person name="Erdos Z."/>
            <person name="Studholme D.J."/>
            <person name="Raymond B."/>
            <person name="Sharma M."/>
        </authorList>
    </citation>
    <scope>NUCLEOTIDE SEQUENCE</scope>
    <source>
        <strain evidence="2">Ve6</strain>
    </source>
</reference>
<evidence type="ECO:0000256" key="1">
    <source>
        <dbReference type="SAM" id="MobiDB-lite"/>
    </source>
</evidence>
<sequence>MARRLATNQKIARSGLGDPGRATVFLKWWPNYAVAQKMQLHPGYHACRTSNSENRPPNGIMIPALYTSD</sequence>
<accession>A0A9W8QSB4</accession>
<dbReference type="EMBL" id="JAJHUN010000001">
    <property type="protein sequence ID" value="KAJ4165522.1"/>
    <property type="molecule type" value="Genomic_DNA"/>
</dbReference>
<dbReference type="KEGG" id="amus:LMH87_007152"/>
<dbReference type="GeneID" id="80894311"/>
<comment type="caution">
    <text evidence="2">The sequence shown here is derived from an EMBL/GenBank/DDBJ whole genome shotgun (WGS) entry which is preliminary data.</text>
</comment>
<protein>
    <submittedName>
        <fullName evidence="2">Uncharacterized protein</fullName>
    </submittedName>
</protein>
<dbReference type="RefSeq" id="XP_056060437.1">
    <property type="nucleotide sequence ID" value="XM_056192194.1"/>
</dbReference>
<evidence type="ECO:0000313" key="2">
    <source>
        <dbReference type="EMBL" id="KAJ4165522.1"/>
    </source>
</evidence>
<name>A0A9W8QSB4_AKAMU</name>
<organism evidence="2 3">
    <name type="scientific">Akanthomyces muscarius</name>
    <name type="common">Entomopathogenic fungus</name>
    <name type="synonym">Lecanicillium muscarium</name>
    <dbReference type="NCBI Taxonomy" id="2231603"/>
    <lineage>
        <taxon>Eukaryota</taxon>
        <taxon>Fungi</taxon>
        <taxon>Dikarya</taxon>
        <taxon>Ascomycota</taxon>
        <taxon>Pezizomycotina</taxon>
        <taxon>Sordariomycetes</taxon>
        <taxon>Hypocreomycetidae</taxon>
        <taxon>Hypocreales</taxon>
        <taxon>Cordycipitaceae</taxon>
        <taxon>Akanthomyces</taxon>
    </lineage>
</organism>
<dbReference type="AlphaFoldDB" id="A0A9W8QSB4"/>
<dbReference type="Proteomes" id="UP001144673">
    <property type="component" value="Chromosome 1"/>
</dbReference>
<keyword evidence="3" id="KW-1185">Reference proteome</keyword>
<feature type="region of interest" description="Disordered" evidence="1">
    <location>
        <begin position="48"/>
        <end position="69"/>
    </location>
</feature>